<protein>
    <submittedName>
        <fullName evidence="2">Uncharacterized protein</fullName>
    </submittedName>
</protein>
<dbReference type="STRING" id="1903181.BTN85_0701"/>
<dbReference type="EMBL" id="MSDW01000001">
    <property type="protein sequence ID" value="OKY78215.1"/>
    <property type="molecule type" value="Genomic_DNA"/>
</dbReference>
<keyword evidence="1" id="KW-1133">Transmembrane helix</keyword>
<sequence length="107" mass="12180">MDIGAGNNQSEDNEKIKVINEKKSYLKLKILIIILLIPLLVSIAYHPAKFKQNPIESYLNSGIEVTDFLIQFIIKFLGNLLKLIINLFNNSQIISLSNTGNIKYLYL</sequence>
<keyword evidence="1" id="KW-0812">Transmembrane</keyword>
<organism evidence="2 3">
    <name type="scientific">Methanohalarchaeum thermophilum</name>
    <dbReference type="NCBI Taxonomy" id="1903181"/>
    <lineage>
        <taxon>Archaea</taxon>
        <taxon>Methanobacteriati</taxon>
        <taxon>Methanobacteriota</taxon>
        <taxon>Methanonatronarchaeia</taxon>
        <taxon>Methanonatronarchaeales</taxon>
        <taxon>Methanonatronarchaeaceae</taxon>
        <taxon>Candidatus Methanohalarchaeum</taxon>
    </lineage>
</organism>
<dbReference type="InParanoid" id="A0A1Q6DV32"/>
<reference evidence="2" key="1">
    <citation type="submission" date="2016-12" db="EMBL/GenBank/DDBJ databases">
        <title>Discovery of methanogenic haloarchaea.</title>
        <authorList>
            <person name="Sorokin D.Y."/>
            <person name="Makarova K.S."/>
            <person name="Abbas B."/>
            <person name="Ferrer M."/>
            <person name="Golyshin P.N."/>
        </authorList>
    </citation>
    <scope>NUCLEOTIDE SEQUENCE [LARGE SCALE GENOMIC DNA]</scope>
    <source>
        <strain evidence="2">HMET1</strain>
    </source>
</reference>
<name>A0A1Q6DV32_METT1</name>
<dbReference type="AlphaFoldDB" id="A0A1Q6DV32"/>
<keyword evidence="3" id="KW-1185">Reference proteome</keyword>
<keyword evidence="1" id="KW-0472">Membrane</keyword>
<evidence type="ECO:0000256" key="1">
    <source>
        <dbReference type="SAM" id="Phobius"/>
    </source>
</evidence>
<feature type="transmembrane region" description="Helical" evidence="1">
    <location>
        <begin position="68"/>
        <end position="88"/>
    </location>
</feature>
<accession>A0A1Q6DV32</accession>
<dbReference type="Proteomes" id="UP000185744">
    <property type="component" value="Unassembled WGS sequence"/>
</dbReference>
<evidence type="ECO:0000313" key="2">
    <source>
        <dbReference type="EMBL" id="OKY78215.1"/>
    </source>
</evidence>
<feature type="transmembrane region" description="Helical" evidence="1">
    <location>
        <begin position="30"/>
        <end position="48"/>
    </location>
</feature>
<proteinExistence type="predicted"/>
<gene>
    <name evidence="2" type="ORF">BTN85_0701</name>
</gene>
<evidence type="ECO:0000313" key="3">
    <source>
        <dbReference type="Proteomes" id="UP000185744"/>
    </source>
</evidence>
<comment type="caution">
    <text evidence="2">The sequence shown here is derived from an EMBL/GenBank/DDBJ whole genome shotgun (WGS) entry which is preliminary data.</text>
</comment>